<keyword evidence="8 13" id="KW-1133">Transmembrane helix</keyword>
<dbReference type="NCBIfam" id="TIGR02970">
    <property type="entry name" value="succ_dehyd_cytB"/>
    <property type="match status" value="1"/>
</dbReference>
<dbReference type="InterPro" id="IPR000701">
    <property type="entry name" value="SuccDH_FuR_B_TM-su"/>
</dbReference>
<keyword evidence="15" id="KW-1185">Reference proteome</keyword>
<dbReference type="Proteomes" id="UP000637002">
    <property type="component" value="Unassembled WGS sequence"/>
</dbReference>
<evidence type="ECO:0000313" key="15">
    <source>
        <dbReference type="Proteomes" id="UP000637002"/>
    </source>
</evidence>
<dbReference type="Gene3D" id="1.20.1300.10">
    <property type="entry name" value="Fumarate reductase/succinate dehydrogenase, transmembrane subunit"/>
    <property type="match status" value="1"/>
</dbReference>
<evidence type="ECO:0000256" key="5">
    <source>
        <dbReference type="ARBA" id="ARBA00022617"/>
    </source>
</evidence>
<evidence type="ECO:0000256" key="4">
    <source>
        <dbReference type="ARBA" id="ARBA00020076"/>
    </source>
</evidence>
<evidence type="ECO:0000256" key="8">
    <source>
        <dbReference type="ARBA" id="ARBA00022989"/>
    </source>
</evidence>
<evidence type="ECO:0000256" key="3">
    <source>
        <dbReference type="ARBA" id="ARBA00007244"/>
    </source>
</evidence>
<comment type="similarity">
    <text evidence="3">Belongs to the cytochrome b560 family.</text>
</comment>
<keyword evidence="7 12" id="KW-0479">Metal-binding</keyword>
<keyword evidence="10 13" id="KW-0472">Membrane</keyword>
<comment type="caution">
    <text evidence="14">The sequence shown here is derived from an EMBL/GenBank/DDBJ whole genome shotgun (WGS) entry which is preliminary data.</text>
</comment>
<dbReference type="AlphaFoldDB" id="A0A916X7E2"/>
<dbReference type="RefSeq" id="WP_188607782.1">
    <property type="nucleotide sequence ID" value="NZ_BMGG01000001.1"/>
</dbReference>
<dbReference type="EMBL" id="BMGG01000001">
    <property type="protein sequence ID" value="GGC51293.1"/>
    <property type="molecule type" value="Genomic_DNA"/>
</dbReference>
<keyword evidence="9 12" id="KW-0408">Iron</keyword>
<evidence type="ECO:0000256" key="12">
    <source>
        <dbReference type="PIRSR" id="PIRSR000178-1"/>
    </source>
</evidence>
<evidence type="ECO:0000256" key="11">
    <source>
        <dbReference type="ARBA" id="ARBA00025912"/>
    </source>
</evidence>
<feature type="transmembrane region" description="Helical" evidence="13">
    <location>
        <begin position="76"/>
        <end position="95"/>
    </location>
</feature>
<dbReference type="InterPro" id="IPR014314">
    <property type="entry name" value="Succ_DH_cytb556"/>
</dbReference>
<feature type="transmembrane region" description="Helical" evidence="13">
    <location>
        <begin position="36"/>
        <end position="56"/>
    </location>
</feature>
<dbReference type="CDD" id="cd03499">
    <property type="entry name" value="SQR_TypeC_SdhC"/>
    <property type="match status" value="1"/>
</dbReference>
<sequence length="139" mass="15492">MSEVRARAPGAGVEQARPLSPHLQIYRWTWTMAMSVVHRITGCALYGGTLLVVWWLVALAAGPGPYATVQWVMNSILGRLVLIGFTWALFHHMLGGIRHFIWDLGYGFEREARMNLARFTLFGSLALTVVVWVIALALA</sequence>
<comment type="function">
    <text evidence="1">Membrane-anchoring subunit of succinate dehydrogenase (SDH).</text>
</comment>
<keyword evidence="6 13" id="KW-0812">Transmembrane</keyword>
<evidence type="ECO:0000256" key="13">
    <source>
        <dbReference type="SAM" id="Phobius"/>
    </source>
</evidence>
<comment type="cofactor">
    <cofactor evidence="12">
        <name>heme</name>
        <dbReference type="ChEBI" id="CHEBI:30413"/>
    </cofactor>
    <text evidence="12">The heme is bound between the two transmembrane subunits.</text>
</comment>
<evidence type="ECO:0000256" key="9">
    <source>
        <dbReference type="ARBA" id="ARBA00023004"/>
    </source>
</evidence>
<accession>A0A916X7E2</accession>
<dbReference type="PROSITE" id="PS01001">
    <property type="entry name" value="SDH_CYT_2"/>
    <property type="match status" value="1"/>
</dbReference>
<gene>
    <name evidence="14" type="primary">sdhC</name>
    <name evidence="14" type="ORF">GCM10010994_08020</name>
</gene>
<protein>
    <recommendedName>
        <fullName evidence="4">Succinate dehydrogenase cytochrome b556 subunit</fullName>
    </recommendedName>
</protein>
<dbReference type="GO" id="GO:0046872">
    <property type="term" value="F:metal ion binding"/>
    <property type="evidence" value="ECO:0007669"/>
    <property type="project" value="UniProtKB-KW"/>
</dbReference>
<keyword evidence="5 12" id="KW-0349">Heme</keyword>
<dbReference type="PANTHER" id="PTHR10978">
    <property type="entry name" value="SUCCINATE DEHYDROGENASE CYTOCHROME B560 SUBUNIT"/>
    <property type="match status" value="1"/>
</dbReference>
<evidence type="ECO:0000256" key="6">
    <source>
        <dbReference type="ARBA" id="ARBA00022692"/>
    </source>
</evidence>
<evidence type="ECO:0000313" key="14">
    <source>
        <dbReference type="EMBL" id="GGC51293.1"/>
    </source>
</evidence>
<reference evidence="14" key="1">
    <citation type="journal article" date="2014" name="Int. J. Syst. Evol. Microbiol.">
        <title>Complete genome sequence of Corynebacterium casei LMG S-19264T (=DSM 44701T), isolated from a smear-ripened cheese.</title>
        <authorList>
            <consortium name="US DOE Joint Genome Institute (JGI-PGF)"/>
            <person name="Walter F."/>
            <person name="Albersmeier A."/>
            <person name="Kalinowski J."/>
            <person name="Ruckert C."/>
        </authorList>
    </citation>
    <scope>NUCLEOTIDE SEQUENCE</scope>
    <source>
        <strain evidence="14">CGMCC 1.12919</strain>
    </source>
</reference>
<dbReference type="InterPro" id="IPR018495">
    <property type="entry name" value="Succ_DH_cyt_bsu_CS"/>
</dbReference>
<proteinExistence type="inferred from homology"/>
<organism evidence="14 15">
    <name type="scientific">Chelatococcus reniformis</name>
    <dbReference type="NCBI Taxonomy" id="1494448"/>
    <lineage>
        <taxon>Bacteria</taxon>
        <taxon>Pseudomonadati</taxon>
        <taxon>Pseudomonadota</taxon>
        <taxon>Alphaproteobacteria</taxon>
        <taxon>Hyphomicrobiales</taxon>
        <taxon>Chelatococcaceae</taxon>
        <taxon>Chelatococcus</taxon>
    </lineage>
</organism>
<feature type="transmembrane region" description="Helical" evidence="13">
    <location>
        <begin position="116"/>
        <end position="138"/>
    </location>
</feature>
<feature type="binding site" description="axial binding residue" evidence="12">
    <location>
        <position position="92"/>
    </location>
    <ligand>
        <name>heme</name>
        <dbReference type="ChEBI" id="CHEBI:30413"/>
        <note>ligand shared with second transmembrane subunit</note>
    </ligand>
    <ligandPart>
        <name>Fe</name>
        <dbReference type="ChEBI" id="CHEBI:18248"/>
    </ligandPart>
</feature>
<dbReference type="Pfam" id="PF01127">
    <property type="entry name" value="Sdh_cyt"/>
    <property type="match status" value="1"/>
</dbReference>
<dbReference type="PANTHER" id="PTHR10978:SF5">
    <property type="entry name" value="SUCCINATE DEHYDROGENASE CYTOCHROME B560 SUBUNIT, MITOCHONDRIAL"/>
    <property type="match status" value="1"/>
</dbReference>
<dbReference type="PIRSF" id="PIRSF000178">
    <property type="entry name" value="SDH_cyt_b560"/>
    <property type="match status" value="1"/>
</dbReference>
<dbReference type="GO" id="GO:0009055">
    <property type="term" value="F:electron transfer activity"/>
    <property type="evidence" value="ECO:0007669"/>
    <property type="project" value="InterPro"/>
</dbReference>
<evidence type="ECO:0000256" key="1">
    <source>
        <dbReference type="ARBA" id="ARBA00004050"/>
    </source>
</evidence>
<evidence type="ECO:0000256" key="7">
    <source>
        <dbReference type="ARBA" id="ARBA00022723"/>
    </source>
</evidence>
<dbReference type="InterPro" id="IPR034804">
    <property type="entry name" value="SQR/QFR_C/D"/>
</dbReference>
<dbReference type="GO" id="GO:0006099">
    <property type="term" value="P:tricarboxylic acid cycle"/>
    <property type="evidence" value="ECO:0007669"/>
    <property type="project" value="InterPro"/>
</dbReference>
<name>A0A916X7E2_9HYPH</name>
<dbReference type="GO" id="GO:0016020">
    <property type="term" value="C:membrane"/>
    <property type="evidence" value="ECO:0007669"/>
    <property type="project" value="UniProtKB-SubCell"/>
</dbReference>
<comment type="subunit">
    <text evidence="11">Part of an enzyme complex containing four subunits: a flavoprotein, an iron-sulfur protein, plus two membrane-anchoring proteins, SdhC and SdhD. The complex can form homotrimers.</text>
</comment>
<evidence type="ECO:0000256" key="2">
    <source>
        <dbReference type="ARBA" id="ARBA00004141"/>
    </source>
</evidence>
<dbReference type="SUPFAM" id="SSF81343">
    <property type="entry name" value="Fumarate reductase respiratory complex transmembrane subunits"/>
    <property type="match status" value="1"/>
</dbReference>
<reference evidence="14" key="2">
    <citation type="submission" date="2020-09" db="EMBL/GenBank/DDBJ databases">
        <authorList>
            <person name="Sun Q."/>
            <person name="Zhou Y."/>
        </authorList>
    </citation>
    <scope>NUCLEOTIDE SEQUENCE</scope>
    <source>
        <strain evidence="14">CGMCC 1.12919</strain>
    </source>
</reference>
<comment type="subcellular location">
    <subcellularLocation>
        <location evidence="2">Membrane</location>
        <topology evidence="2">Multi-pass membrane protein</topology>
    </subcellularLocation>
</comment>
<evidence type="ECO:0000256" key="10">
    <source>
        <dbReference type="ARBA" id="ARBA00023136"/>
    </source>
</evidence>
<dbReference type="PROSITE" id="PS01000">
    <property type="entry name" value="SDH_CYT_1"/>
    <property type="match status" value="1"/>
</dbReference>